<organism evidence="1 2">
    <name type="scientific">Mycobacterium lentiflavum</name>
    <dbReference type="NCBI Taxonomy" id="141349"/>
    <lineage>
        <taxon>Bacteria</taxon>
        <taxon>Bacillati</taxon>
        <taxon>Actinomycetota</taxon>
        <taxon>Actinomycetes</taxon>
        <taxon>Mycobacteriales</taxon>
        <taxon>Mycobacteriaceae</taxon>
        <taxon>Mycobacterium</taxon>
        <taxon>Mycobacterium simiae complex</taxon>
    </lineage>
</organism>
<evidence type="ECO:0000313" key="1">
    <source>
        <dbReference type="EMBL" id="CQD24659.1"/>
    </source>
</evidence>
<dbReference type="InterPro" id="IPR027417">
    <property type="entry name" value="P-loop_NTPase"/>
</dbReference>
<sequence length="971" mass="107976">MVTTAPVAPPRPVEKAEAWSGIRDIDIQIGEAAPGQEWPGGPYRGVEWVAIAAIGGPTLLWVDSQPAGTTLPVLAVGVVLCVVTVGLMRLLLPKGRPSLSARLVFARNSIRPPHLCTSQARGSERQLRVDSSFDPPERVEGNLVFTSGGVYAEFLIDGLSVNMRSLDVHRRAARLTRNLGRYLPSGSHVRGLLVAEDQNAILRAMVGAHTNKSTWIGQCKHWVPIIAKANKWITKGYRGPVRPRFWLTVPVDAGTAGRTPLGQGKRAWDWVSGRDKDSSTSIHHYASVARQICGSLPDEFHIRAASPAQILWYRRHRAMLGVIHEPMPPTNTGPSSLDARDFPRIAFDEGDNAERPWWRPSFKALVRVYDPHDPGRGSSYQSFLTVEHFPETGLAFPRASYLNALLNVNTQASIEWTQHIYIRTPQDAQARNFRHTKNIKDQMRQRGHRGAENDELPRKLARTRAYTSHLNGNPAERELDHTVVIAVGADSPQILEDAVKQVRQELDTVGIAVKRHRGAQALLWKAFNTGSENTCPLDEFRNPTSAHKWSLFLPLISGRVGNVKGSALAIDQTSMRPAIILHDPEGTARRNKNTGLAVVGDPGGGKSNRTKLSAHELILRGGRVVVFEPDTIAEWKRALTPIEGVRFIDPTTPQYLYDPLVIFPAHLAGRIAAAHILPWIGLSYDSLLAKRYRRLVRPENRASNGISSHRALLDYLRSQPDADNDELLLRLETAQEDFPGLFDDHLPPYRPEDSPATVYLTGNLGLPSTEDLTNADLYAKLSGTQRAGMAIYGLLIELEQRYMFDRLDVFDVMIFEECAELLAFPTTARIAHKFTRRGRKHASGIWFITQDFRDLARMGDEFVTQKWIFRVQDPQLAYATLKWARIDPDMYPEFVSALSEDTSPGSTADEDMFSDRGEWGGYVTEAGAVDRARLGEGFLVDELGRPARVQFFGAPTEEQARAFDSTAAVMA</sequence>
<reference evidence="1 2" key="1">
    <citation type="submission" date="2015-03" db="EMBL/GenBank/DDBJ databases">
        <authorList>
            <person name="Urmite Genomes"/>
        </authorList>
    </citation>
    <scope>NUCLEOTIDE SEQUENCE [LARGE SCALE GENOMIC DNA]</scope>
    <source>
        <strain evidence="1 2">CSUR P1491</strain>
    </source>
</reference>
<dbReference type="EMBL" id="CTEE01000003">
    <property type="protein sequence ID" value="CQD24659.1"/>
    <property type="molecule type" value="Genomic_DNA"/>
</dbReference>
<evidence type="ECO:0000313" key="2">
    <source>
        <dbReference type="Proteomes" id="UP000199251"/>
    </source>
</evidence>
<dbReference type="Proteomes" id="UP000199251">
    <property type="component" value="Unassembled WGS sequence"/>
</dbReference>
<dbReference type="Gene3D" id="3.40.50.300">
    <property type="entry name" value="P-loop containing nucleotide triphosphate hydrolases"/>
    <property type="match status" value="2"/>
</dbReference>
<name>A0A0E4H629_MYCLN</name>
<dbReference type="Pfam" id="PF12846">
    <property type="entry name" value="AAA_10"/>
    <property type="match status" value="1"/>
</dbReference>
<dbReference type="STRING" id="141349.BN1232_06313"/>
<protein>
    <submittedName>
        <fullName evidence="1">AAA-like domain protein</fullName>
    </submittedName>
</protein>
<proteinExistence type="predicted"/>
<gene>
    <name evidence="1" type="ORF">BN1232_06313</name>
</gene>
<accession>A0A0E4H629</accession>
<dbReference type="SUPFAM" id="SSF52540">
    <property type="entry name" value="P-loop containing nucleoside triphosphate hydrolases"/>
    <property type="match status" value="1"/>
</dbReference>
<dbReference type="AlphaFoldDB" id="A0A0E4H629"/>